<keyword evidence="2" id="KW-1185">Reference proteome</keyword>
<evidence type="ECO:0000313" key="2">
    <source>
        <dbReference type="Proteomes" id="UP000094849"/>
    </source>
</evidence>
<reference evidence="1 2" key="1">
    <citation type="submission" date="2016-03" db="EMBL/GenBank/DDBJ databases">
        <title>Chemosynthetic sulphur-oxidizing symbionts of marine invertebrate animals are capable of nitrogen fixation.</title>
        <authorList>
            <person name="Petersen J.M."/>
            <person name="Kemper A."/>
            <person name="Gruber-Vodicka H."/>
            <person name="Cardini U."/>
            <person name="Geest Mvander."/>
            <person name="Kleiner M."/>
            <person name="Bulgheresi S."/>
            <person name="Fussmann M."/>
            <person name="Herbold C."/>
            <person name="Seah B.K.B."/>
            <person name="Antony C.Paul."/>
            <person name="Liu D."/>
            <person name="Belitz A."/>
            <person name="Weber M."/>
        </authorList>
    </citation>
    <scope>NUCLEOTIDE SEQUENCE [LARGE SCALE GENOMIC DNA]</scope>
    <source>
        <strain evidence="1">G_D</strain>
    </source>
</reference>
<dbReference type="EMBL" id="LVJZ01000003">
    <property type="protein sequence ID" value="ODB98284.1"/>
    <property type="molecule type" value="Genomic_DNA"/>
</dbReference>
<name>A0A1E2UV08_9GAMM</name>
<sequence>MRKKNTISDFHITTQLLWAFLWLPIAGLAEPANNLSESLRESLQQQGWQEYTAADGSVIYRQPKKEIATDIPSGKRETAEIRKFGEALQNHGWQVEWDSDNTLILIPATTTPPSDKSPNATPQITTAPFETMTDNLPSDLSGFKYWHIERDQRGALLFHPVDISALEDQPQASTNIQQTECRIDHFQLTSGSLPVDQWSEAQDVAKQWLNTTGATGLQVGRIRKINRIYLVSIVGESEPYPLEHQLAIRASDASVVLIE</sequence>
<evidence type="ECO:0000313" key="1">
    <source>
        <dbReference type="EMBL" id="ODB98284.1"/>
    </source>
</evidence>
<protein>
    <submittedName>
        <fullName evidence="1">Uncharacterized protein</fullName>
    </submittedName>
</protein>
<proteinExistence type="predicted"/>
<dbReference type="OrthoDB" id="981124at2"/>
<comment type="caution">
    <text evidence="1">The sequence shown here is derived from an EMBL/GenBank/DDBJ whole genome shotgun (WGS) entry which is preliminary data.</text>
</comment>
<gene>
    <name evidence="1" type="ORF">A3196_16900</name>
</gene>
<organism evidence="1 2">
    <name type="scientific">Candidatus Thiodiazotropha endoloripes</name>
    <dbReference type="NCBI Taxonomy" id="1818881"/>
    <lineage>
        <taxon>Bacteria</taxon>
        <taxon>Pseudomonadati</taxon>
        <taxon>Pseudomonadota</taxon>
        <taxon>Gammaproteobacteria</taxon>
        <taxon>Chromatiales</taxon>
        <taxon>Sedimenticolaceae</taxon>
        <taxon>Candidatus Thiodiazotropha</taxon>
    </lineage>
</organism>
<dbReference type="STRING" id="1818881.A3196_16900"/>
<accession>A0A1E2UV08</accession>
<dbReference type="Proteomes" id="UP000094849">
    <property type="component" value="Unassembled WGS sequence"/>
</dbReference>
<dbReference type="RefSeq" id="WP_069006529.1">
    <property type="nucleotide sequence ID" value="NZ_LVJW01000003.1"/>
</dbReference>
<dbReference type="AlphaFoldDB" id="A0A1E2UV08"/>